<dbReference type="AlphaFoldDB" id="A0A2I6S4B6"/>
<dbReference type="EMBL" id="CP025682">
    <property type="protein sequence ID" value="AUN94103.1"/>
    <property type="molecule type" value="Genomic_DNA"/>
</dbReference>
<dbReference type="Pfam" id="PF00248">
    <property type="entry name" value="Aldo_ket_red"/>
    <property type="match status" value="1"/>
</dbReference>
<evidence type="ECO:0000313" key="2">
    <source>
        <dbReference type="EMBL" id="AUN94103.1"/>
    </source>
</evidence>
<dbReference type="RefSeq" id="WP_102246175.1">
    <property type="nucleotide sequence ID" value="NZ_CP025682.1"/>
</dbReference>
<dbReference type="PROSITE" id="PS51318">
    <property type="entry name" value="TAT"/>
    <property type="match status" value="1"/>
</dbReference>
<reference evidence="2 3" key="1">
    <citation type="submission" date="2018-01" db="EMBL/GenBank/DDBJ databases">
        <authorList>
            <person name="Fu G.-Y."/>
        </authorList>
    </citation>
    <scope>NUCLEOTIDE SEQUENCE [LARGE SCALE GENOMIC DNA]</scope>
    <source>
        <strain evidence="2 3">SY39</strain>
    </source>
</reference>
<dbReference type="CDD" id="cd19095">
    <property type="entry name" value="AKR_PA4992-like"/>
    <property type="match status" value="1"/>
</dbReference>
<dbReference type="PANTHER" id="PTHR43312:SF1">
    <property type="entry name" value="NADP-DEPENDENT OXIDOREDUCTASE DOMAIN-CONTAINING PROTEIN"/>
    <property type="match status" value="1"/>
</dbReference>
<dbReference type="Proteomes" id="UP000242205">
    <property type="component" value="Chromosome"/>
</dbReference>
<dbReference type="Gene3D" id="3.20.20.100">
    <property type="entry name" value="NADP-dependent oxidoreductase domain"/>
    <property type="match status" value="1"/>
</dbReference>
<dbReference type="InterPro" id="IPR053135">
    <property type="entry name" value="AKR2_Oxidoreductase"/>
</dbReference>
<sequence>MTVQESNPIALQVDRRRFIALVALGALGLTLPSARAAEPILRAIPSTGERLPAIGMGTWITFDVEPSFRTDADALTARWQVLREFFAAGGRLIDSSPMYGRAEAVLGELLPQTDGADALFSATKVWTPGQGVGERQMARSLQLWGLERFDLMQVHNLLDWEAHLPTLRRMKDEGAVGSIGITTSHGRRHDDFERIIARQRLDFVQFTYNIAHREAESRLLPAAADRGCAVIINRPFDGGRLFSRVRDQPLPGWAAEIGCENWAQIFLKFVISHPAVTCAIPATSQPEHMRENMGALTGALPDAALRQRMAEDFARLA</sequence>
<name>A0A2I6S4B6_9RHOO</name>
<accession>A0A2I6S4B6</accession>
<evidence type="ECO:0000259" key="1">
    <source>
        <dbReference type="Pfam" id="PF00248"/>
    </source>
</evidence>
<dbReference type="InterPro" id="IPR006311">
    <property type="entry name" value="TAT_signal"/>
</dbReference>
<dbReference type="InterPro" id="IPR036812">
    <property type="entry name" value="NAD(P)_OxRdtase_dom_sf"/>
</dbReference>
<protein>
    <submittedName>
        <fullName evidence="2">Aldo/keto reductase</fullName>
    </submittedName>
</protein>
<dbReference type="KEGG" id="atw:C0099_03590"/>
<gene>
    <name evidence="2" type="ORF">C0099_03590</name>
</gene>
<dbReference type="InterPro" id="IPR023210">
    <property type="entry name" value="NADP_OxRdtase_dom"/>
</dbReference>
<dbReference type="PANTHER" id="PTHR43312">
    <property type="entry name" value="D-THREO-ALDOSE 1-DEHYDROGENASE"/>
    <property type="match status" value="1"/>
</dbReference>
<proteinExistence type="predicted"/>
<dbReference type="SUPFAM" id="SSF51430">
    <property type="entry name" value="NAD(P)-linked oxidoreductase"/>
    <property type="match status" value="1"/>
</dbReference>
<dbReference type="OrthoDB" id="8563187at2"/>
<evidence type="ECO:0000313" key="3">
    <source>
        <dbReference type="Proteomes" id="UP000242205"/>
    </source>
</evidence>
<keyword evidence="3" id="KW-1185">Reference proteome</keyword>
<organism evidence="2 3">
    <name type="scientific">Pseudazoarcus pumilus</name>
    <dbReference type="NCBI Taxonomy" id="2067960"/>
    <lineage>
        <taxon>Bacteria</taxon>
        <taxon>Pseudomonadati</taxon>
        <taxon>Pseudomonadota</taxon>
        <taxon>Betaproteobacteria</taxon>
        <taxon>Rhodocyclales</taxon>
        <taxon>Zoogloeaceae</taxon>
        <taxon>Pseudazoarcus</taxon>
    </lineage>
</organism>
<feature type="domain" description="NADP-dependent oxidoreductase" evidence="1">
    <location>
        <begin position="54"/>
        <end position="303"/>
    </location>
</feature>